<protein>
    <submittedName>
        <fullName evidence="2">Uncharacterized protein</fullName>
    </submittedName>
</protein>
<sequence>MTTTPPDIDTDLDIDQAFQQLTGHQPSDDDGADKDRFSHYSPESAGSPRIYPWGGIAPG</sequence>
<keyword evidence="3" id="KW-1185">Reference proteome</keyword>
<dbReference type="Proteomes" id="UP001501461">
    <property type="component" value="Unassembled WGS sequence"/>
</dbReference>
<evidence type="ECO:0000256" key="1">
    <source>
        <dbReference type="SAM" id="MobiDB-lite"/>
    </source>
</evidence>
<accession>A0ABP5FY14</accession>
<reference evidence="3" key="1">
    <citation type="journal article" date="2019" name="Int. J. Syst. Evol. Microbiol.">
        <title>The Global Catalogue of Microorganisms (GCM) 10K type strain sequencing project: providing services to taxonomists for standard genome sequencing and annotation.</title>
        <authorList>
            <consortium name="The Broad Institute Genomics Platform"/>
            <consortium name="The Broad Institute Genome Sequencing Center for Infectious Disease"/>
            <person name="Wu L."/>
            <person name="Ma J."/>
        </authorList>
    </citation>
    <scope>NUCLEOTIDE SEQUENCE [LARGE SCALE GENOMIC DNA]</scope>
    <source>
        <strain evidence="3">JCM 13595</strain>
    </source>
</reference>
<organism evidence="2 3">
    <name type="scientific">Yaniella flava</name>
    <dbReference type="NCBI Taxonomy" id="287930"/>
    <lineage>
        <taxon>Bacteria</taxon>
        <taxon>Bacillati</taxon>
        <taxon>Actinomycetota</taxon>
        <taxon>Actinomycetes</taxon>
        <taxon>Micrococcales</taxon>
        <taxon>Micrococcaceae</taxon>
        <taxon>Yaniella</taxon>
    </lineage>
</organism>
<comment type="caution">
    <text evidence="2">The sequence shown here is derived from an EMBL/GenBank/DDBJ whole genome shotgun (WGS) entry which is preliminary data.</text>
</comment>
<dbReference type="RefSeq" id="WP_343957422.1">
    <property type="nucleotide sequence ID" value="NZ_BAAAMN010000028.1"/>
</dbReference>
<feature type="region of interest" description="Disordered" evidence="1">
    <location>
        <begin position="21"/>
        <end position="59"/>
    </location>
</feature>
<name>A0ABP5FY14_9MICC</name>
<evidence type="ECO:0000313" key="3">
    <source>
        <dbReference type="Proteomes" id="UP001501461"/>
    </source>
</evidence>
<evidence type="ECO:0000313" key="2">
    <source>
        <dbReference type="EMBL" id="GAA2036477.1"/>
    </source>
</evidence>
<gene>
    <name evidence="2" type="ORF">GCM10009720_16340</name>
</gene>
<proteinExistence type="predicted"/>
<dbReference type="EMBL" id="BAAAMN010000028">
    <property type="protein sequence ID" value="GAA2036477.1"/>
    <property type="molecule type" value="Genomic_DNA"/>
</dbReference>